<reference evidence="4 5" key="1">
    <citation type="journal article" date="2017" name="Genome Biol.">
        <title>New reference genome sequences of hot pepper reveal the massive evolution of plant disease-resistance genes by retroduplication.</title>
        <authorList>
            <person name="Kim S."/>
            <person name="Park J."/>
            <person name="Yeom S.I."/>
            <person name="Kim Y.M."/>
            <person name="Seo E."/>
            <person name="Kim K.T."/>
            <person name="Kim M.S."/>
            <person name="Lee J.M."/>
            <person name="Cheong K."/>
            <person name="Shin H.S."/>
            <person name="Kim S.B."/>
            <person name="Han K."/>
            <person name="Lee J."/>
            <person name="Park M."/>
            <person name="Lee H.A."/>
            <person name="Lee H.Y."/>
            <person name="Lee Y."/>
            <person name="Oh S."/>
            <person name="Lee J.H."/>
            <person name="Choi E."/>
            <person name="Choi E."/>
            <person name="Lee S.E."/>
            <person name="Jeon J."/>
            <person name="Kim H."/>
            <person name="Choi G."/>
            <person name="Song H."/>
            <person name="Lee J."/>
            <person name="Lee S.C."/>
            <person name="Kwon J.K."/>
            <person name="Lee H.Y."/>
            <person name="Koo N."/>
            <person name="Hong Y."/>
            <person name="Kim R.W."/>
            <person name="Kang W.H."/>
            <person name="Huh J.H."/>
            <person name="Kang B.C."/>
            <person name="Yang T.J."/>
            <person name="Lee Y.H."/>
            <person name="Bennetzen J.L."/>
            <person name="Choi D."/>
        </authorList>
    </citation>
    <scope>NUCLEOTIDE SEQUENCE [LARGE SCALE GENOMIC DNA]</scope>
    <source>
        <strain evidence="5">cv. PBC81</strain>
    </source>
</reference>
<dbReference type="GO" id="GO:0005634">
    <property type="term" value="C:nucleus"/>
    <property type="evidence" value="ECO:0007669"/>
    <property type="project" value="TreeGrafter"/>
</dbReference>
<dbReference type="InterPro" id="IPR040389">
    <property type="entry name" value="SMR"/>
</dbReference>
<dbReference type="Proteomes" id="UP000224567">
    <property type="component" value="Unassembled WGS sequence"/>
</dbReference>
<dbReference type="GO" id="GO:0004860">
    <property type="term" value="F:protein kinase inhibitor activity"/>
    <property type="evidence" value="ECO:0007669"/>
    <property type="project" value="UniProtKB-KW"/>
</dbReference>
<dbReference type="PANTHER" id="PTHR33142">
    <property type="entry name" value="CYCLIN-DEPENDENT PROTEIN KINASE INHIBITOR SMR13"/>
    <property type="match status" value="1"/>
</dbReference>
<dbReference type="GO" id="GO:0032875">
    <property type="term" value="P:regulation of DNA endoreduplication"/>
    <property type="evidence" value="ECO:0007669"/>
    <property type="project" value="InterPro"/>
</dbReference>
<proteinExistence type="predicted"/>
<dbReference type="AlphaFoldDB" id="A0A2G2VTN0"/>
<evidence type="ECO:0000313" key="4">
    <source>
        <dbReference type="EMBL" id="PHT36335.1"/>
    </source>
</evidence>
<comment type="caution">
    <text evidence="4">The sequence shown here is derived from an EMBL/GenBank/DDBJ whole genome shotgun (WGS) entry which is preliminary data.</text>
</comment>
<sequence length="186" mass="20889">MSNSDLFQVKEEDDKKIISSDDIQLPTSNNPDRCIDIAPGQHDSVDAKQDENNPDDDDGDDNIKKKEIFREENCSEDQDDKGRSCPGQSDIIGMIQRRSIQVEPLEDDTQKSRNNSSDDGFTTPTSSDHKIPVMTTCPPAPKKGIKRRFSVSPNIHPTLQVDVESIIQEEDLGGNNKKLRKNDHQE</sequence>
<evidence type="ECO:0000256" key="2">
    <source>
        <dbReference type="ARBA" id="ARBA00023306"/>
    </source>
</evidence>
<feature type="compositionally biased region" description="Basic residues" evidence="3">
    <location>
        <begin position="177"/>
        <end position="186"/>
    </location>
</feature>
<dbReference type="OrthoDB" id="662905at2759"/>
<evidence type="ECO:0000313" key="5">
    <source>
        <dbReference type="Proteomes" id="UP000224567"/>
    </source>
</evidence>
<keyword evidence="5" id="KW-1185">Reference proteome</keyword>
<gene>
    <name evidence="4" type="ORF">CQW23_24035</name>
</gene>
<feature type="compositionally biased region" description="Basic and acidic residues" evidence="3">
    <location>
        <begin position="8"/>
        <end position="19"/>
    </location>
</feature>
<evidence type="ECO:0000256" key="1">
    <source>
        <dbReference type="ARBA" id="ARBA00023013"/>
    </source>
</evidence>
<keyword evidence="2" id="KW-0131">Cell cycle</keyword>
<feature type="compositionally biased region" description="Basic and acidic residues" evidence="3">
    <location>
        <begin position="61"/>
        <end position="73"/>
    </location>
</feature>
<dbReference type="EMBL" id="MLFT02000010">
    <property type="protein sequence ID" value="PHT36335.1"/>
    <property type="molecule type" value="Genomic_DNA"/>
</dbReference>
<accession>A0A2G2VTN0</accession>
<feature type="compositionally biased region" description="Polar residues" evidence="3">
    <location>
        <begin position="112"/>
        <end position="126"/>
    </location>
</feature>
<dbReference type="PANTHER" id="PTHR33142:SF65">
    <property type="entry name" value="CYCLIN-DEPENDENT PROTEIN KINASE INHIBITOR SMR2-LIKE"/>
    <property type="match status" value="1"/>
</dbReference>
<protein>
    <submittedName>
        <fullName evidence="4">Uncharacterized protein</fullName>
    </submittedName>
</protein>
<keyword evidence="1" id="KW-0649">Protein kinase inhibitor</keyword>
<reference evidence="5" key="2">
    <citation type="journal article" date="2017" name="J. Anim. Genet.">
        <title>Multiple reference genome sequences of hot pepper reveal the massive evolution of plant disease resistance genes by retroduplication.</title>
        <authorList>
            <person name="Kim S."/>
            <person name="Park J."/>
            <person name="Yeom S.-I."/>
            <person name="Kim Y.-M."/>
            <person name="Seo E."/>
            <person name="Kim K.-T."/>
            <person name="Kim M.-S."/>
            <person name="Lee J.M."/>
            <person name="Cheong K."/>
            <person name="Shin H.-S."/>
            <person name="Kim S.-B."/>
            <person name="Han K."/>
            <person name="Lee J."/>
            <person name="Park M."/>
            <person name="Lee H.-A."/>
            <person name="Lee H.-Y."/>
            <person name="Lee Y."/>
            <person name="Oh S."/>
            <person name="Lee J.H."/>
            <person name="Choi E."/>
            <person name="Choi E."/>
            <person name="Lee S.E."/>
            <person name="Jeon J."/>
            <person name="Kim H."/>
            <person name="Choi G."/>
            <person name="Song H."/>
            <person name="Lee J."/>
            <person name="Lee S.-C."/>
            <person name="Kwon J.-K."/>
            <person name="Lee H.-Y."/>
            <person name="Koo N."/>
            <person name="Hong Y."/>
            <person name="Kim R.W."/>
            <person name="Kang W.-H."/>
            <person name="Huh J.H."/>
            <person name="Kang B.-C."/>
            <person name="Yang T.-J."/>
            <person name="Lee Y.-H."/>
            <person name="Bennetzen J.L."/>
            <person name="Choi D."/>
        </authorList>
    </citation>
    <scope>NUCLEOTIDE SEQUENCE [LARGE SCALE GENOMIC DNA]</scope>
    <source>
        <strain evidence="5">cv. PBC81</strain>
    </source>
</reference>
<evidence type="ECO:0000256" key="3">
    <source>
        <dbReference type="SAM" id="MobiDB-lite"/>
    </source>
</evidence>
<feature type="region of interest" description="Disordered" evidence="3">
    <location>
        <begin position="1"/>
        <end position="147"/>
    </location>
</feature>
<name>A0A2G2VTN0_CAPBA</name>
<feature type="region of interest" description="Disordered" evidence="3">
    <location>
        <begin position="167"/>
        <end position="186"/>
    </location>
</feature>
<organism evidence="4 5">
    <name type="scientific">Capsicum baccatum</name>
    <name type="common">Peruvian pepper</name>
    <dbReference type="NCBI Taxonomy" id="33114"/>
    <lineage>
        <taxon>Eukaryota</taxon>
        <taxon>Viridiplantae</taxon>
        <taxon>Streptophyta</taxon>
        <taxon>Embryophyta</taxon>
        <taxon>Tracheophyta</taxon>
        <taxon>Spermatophyta</taxon>
        <taxon>Magnoliopsida</taxon>
        <taxon>eudicotyledons</taxon>
        <taxon>Gunneridae</taxon>
        <taxon>Pentapetalae</taxon>
        <taxon>asterids</taxon>
        <taxon>lamiids</taxon>
        <taxon>Solanales</taxon>
        <taxon>Solanaceae</taxon>
        <taxon>Solanoideae</taxon>
        <taxon>Capsiceae</taxon>
        <taxon>Capsicum</taxon>
    </lineage>
</organism>